<evidence type="ECO:0000256" key="3">
    <source>
        <dbReference type="ARBA" id="ARBA00022748"/>
    </source>
</evidence>
<dbReference type="PANTHER" id="PTHR47870">
    <property type="entry name" value="CYTOCHROME C-TYPE BIOGENESIS PROTEIN CCMH"/>
    <property type="match status" value="1"/>
</dbReference>
<dbReference type="SUPFAM" id="SSF48452">
    <property type="entry name" value="TPR-like"/>
    <property type="match status" value="1"/>
</dbReference>
<dbReference type="InterPro" id="IPR051263">
    <property type="entry name" value="C-type_cytochrome_biogenesis"/>
</dbReference>
<proteinExistence type="predicted"/>
<dbReference type="Gene3D" id="1.25.40.10">
    <property type="entry name" value="Tetratricopeptide repeat domain"/>
    <property type="match status" value="1"/>
</dbReference>
<feature type="transmembrane region" description="Helical" evidence="5">
    <location>
        <begin position="102"/>
        <end position="122"/>
    </location>
</feature>
<dbReference type="GO" id="GO:0030313">
    <property type="term" value="C:cell envelope"/>
    <property type="evidence" value="ECO:0007669"/>
    <property type="project" value="UniProtKB-SubCell"/>
</dbReference>
<dbReference type="NCBIfam" id="TIGR03142">
    <property type="entry name" value="cytochro_ccmI"/>
    <property type="match status" value="1"/>
</dbReference>
<dbReference type="InterPro" id="IPR011990">
    <property type="entry name" value="TPR-like_helical_dom_sf"/>
</dbReference>
<reference evidence="7 8" key="1">
    <citation type="submission" date="2020-02" db="EMBL/GenBank/DDBJ databases">
        <authorList>
            <person name="Kim M.K."/>
        </authorList>
    </citation>
    <scope>NUCLEOTIDE SEQUENCE [LARGE SCALE GENOMIC DNA]</scope>
    <source>
        <strain evidence="7 8">17J57-3</strain>
    </source>
</reference>
<dbReference type="Pfam" id="PF23914">
    <property type="entry name" value="TPR_CcmH_CycH"/>
    <property type="match status" value="1"/>
</dbReference>
<dbReference type="GO" id="GO:0005886">
    <property type="term" value="C:plasma membrane"/>
    <property type="evidence" value="ECO:0007669"/>
    <property type="project" value="TreeGrafter"/>
</dbReference>
<dbReference type="InterPro" id="IPR056413">
    <property type="entry name" value="TPR_CcmH_CycH"/>
</dbReference>
<gene>
    <name evidence="7" type="primary">ccmI</name>
    <name evidence="7" type="ORF">G3574_10875</name>
</gene>
<comment type="caution">
    <text evidence="7">The sequence shown here is derived from an EMBL/GenBank/DDBJ whole genome shotgun (WGS) entry which is preliminary data.</text>
</comment>
<keyword evidence="5" id="KW-1133">Transmembrane helix</keyword>
<keyword evidence="8" id="KW-1185">Reference proteome</keyword>
<sequence>MIPFLACALLLLVLTLGLLLPPLFRQRTRTTVEGGEAGGEMRGQLNLAVLRAHSRDLDLDLQAGRLDPASHAAAREELQRRVLEESGTPPATLSGKASASRWAGIVVGIAVPVLAAALYVLAGTPMALVPVQDERHAPASSEVEAMVAGLAERLKANPDNVEGWQMLVRSYNVMGRHREASEAYAELVKRVPNDARVYADYADTLAMAQGRTLLGEPERLIDKAIALDPGNLKALALSGSAAFERKDFARAIAVWEKLMRVAPADSDVAQSTAESIAHARRLLKEQGGKAAG</sequence>
<keyword evidence="5" id="KW-0472">Membrane</keyword>
<evidence type="ECO:0000256" key="1">
    <source>
        <dbReference type="ARBA" id="ARBA00004196"/>
    </source>
</evidence>
<keyword evidence="4" id="KW-0802">TPR repeat</keyword>
<feature type="domain" description="Cytochrome c-type biogenesis protein H TPR" evidence="6">
    <location>
        <begin position="133"/>
        <end position="267"/>
    </location>
</feature>
<comment type="subcellular location">
    <subcellularLocation>
        <location evidence="1">Cell envelope</location>
    </subcellularLocation>
</comment>
<evidence type="ECO:0000256" key="2">
    <source>
        <dbReference type="ARBA" id="ARBA00022737"/>
    </source>
</evidence>
<dbReference type="Proteomes" id="UP000482155">
    <property type="component" value="Unassembled WGS sequence"/>
</dbReference>
<keyword evidence="3" id="KW-0201">Cytochrome c-type biogenesis</keyword>
<dbReference type="PANTHER" id="PTHR47870:SF1">
    <property type="entry name" value="CYTOCHROME C-TYPE BIOGENESIS PROTEIN CCMH"/>
    <property type="match status" value="1"/>
</dbReference>
<dbReference type="GO" id="GO:0017004">
    <property type="term" value="P:cytochrome complex assembly"/>
    <property type="evidence" value="ECO:0007669"/>
    <property type="project" value="UniProtKB-KW"/>
</dbReference>
<dbReference type="EMBL" id="JAAIVB010000037">
    <property type="protein sequence ID" value="NEX61583.1"/>
    <property type="molecule type" value="Genomic_DNA"/>
</dbReference>
<evidence type="ECO:0000256" key="4">
    <source>
        <dbReference type="ARBA" id="ARBA00022803"/>
    </source>
</evidence>
<evidence type="ECO:0000256" key="5">
    <source>
        <dbReference type="SAM" id="Phobius"/>
    </source>
</evidence>
<protein>
    <submittedName>
        <fullName evidence="7">C-type cytochrome biogenesis protein CcmI</fullName>
    </submittedName>
</protein>
<dbReference type="RefSeq" id="WP_163962952.1">
    <property type="nucleotide sequence ID" value="NZ_JAAIVB010000037.1"/>
</dbReference>
<evidence type="ECO:0000259" key="6">
    <source>
        <dbReference type="Pfam" id="PF23914"/>
    </source>
</evidence>
<accession>A0A6B3SLA4</accession>
<evidence type="ECO:0000313" key="8">
    <source>
        <dbReference type="Proteomes" id="UP000482155"/>
    </source>
</evidence>
<name>A0A6B3SLA4_9BURK</name>
<dbReference type="AlphaFoldDB" id="A0A6B3SLA4"/>
<organism evidence="7 8">
    <name type="scientific">Noviherbaspirillum galbum</name>
    <dbReference type="NCBI Taxonomy" id="2709383"/>
    <lineage>
        <taxon>Bacteria</taxon>
        <taxon>Pseudomonadati</taxon>
        <taxon>Pseudomonadota</taxon>
        <taxon>Betaproteobacteria</taxon>
        <taxon>Burkholderiales</taxon>
        <taxon>Oxalobacteraceae</taxon>
        <taxon>Noviherbaspirillum</taxon>
    </lineage>
</organism>
<keyword evidence="5" id="KW-0812">Transmembrane</keyword>
<dbReference type="InterPro" id="IPR017560">
    <property type="entry name" value="Cyt_c_biogenesis_CcmI"/>
</dbReference>
<evidence type="ECO:0000313" key="7">
    <source>
        <dbReference type="EMBL" id="NEX61583.1"/>
    </source>
</evidence>
<keyword evidence="2" id="KW-0677">Repeat</keyword>